<dbReference type="GO" id="GO:0008270">
    <property type="term" value="F:zinc ion binding"/>
    <property type="evidence" value="ECO:0007669"/>
    <property type="project" value="UniProtKB-KW"/>
</dbReference>
<evidence type="ECO:0000256" key="11">
    <source>
        <dbReference type="PROSITE-ProRule" id="PRU00042"/>
    </source>
</evidence>
<protein>
    <submittedName>
        <fullName evidence="16">Zinc finger protein Dzip1 isoform X1</fullName>
    </submittedName>
</protein>
<dbReference type="Pfam" id="PF25977">
    <property type="entry name" value="DZIP1"/>
    <property type="match status" value="1"/>
</dbReference>
<evidence type="ECO:0000256" key="4">
    <source>
        <dbReference type="ARBA" id="ARBA00022490"/>
    </source>
</evidence>
<evidence type="ECO:0000256" key="2">
    <source>
        <dbReference type="ARBA" id="ARBA00004120"/>
    </source>
</evidence>
<dbReference type="PROSITE" id="PS50157">
    <property type="entry name" value="ZINC_FINGER_C2H2_2"/>
    <property type="match status" value="1"/>
</dbReference>
<comment type="similarity">
    <text evidence="3">Belongs to the DZIP C2H2-type zinc-finger protein family.</text>
</comment>
<evidence type="ECO:0000313" key="16">
    <source>
        <dbReference type="RefSeq" id="XP_028037148.1"/>
    </source>
</evidence>
<feature type="compositionally biased region" description="Low complexity" evidence="13">
    <location>
        <begin position="536"/>
        <end position="549"/>
    </location>
</feature>
<evidence type="ECO:0000313" key="15">
    <source>
        <dbReference type="Proteomes" id="UP000504629"/>
    </source>
</evidence>
<feature type="region of interest" description="Disordered" evidence="13">
    <location>
        <begin position="530"/>
        <end position="586"/>
    </location>
</feature>
<feature type="domain" description="C2H2-type" evidence="14">
    <location>
        <begin position="182"/>
        <end position="210"/>
    </location>
</feature>
<dbReference type="CTD" id="22873"/>
<evidence type="ECO:0000256" key="13">
    <source>
        <dbReference type="SAM" id="MobiDB-lite"/>
    </source>
</evidence>
<keyword evidence="9" id="KW-0206">Cytoskeleton</keyword>
<dbReference type="RefSeq" id="XP_028037148.1">
    <property type="nucleotide sequence ID" value="XM_028181347.1"/>
</dbReference>
<dbReference type="InterPro" id="IPR051241">
    <property type="entry name" value="DZIP_RILPL"/>
</dbReference>
<keyword evidence="8 12" id="KW-0175">Coiled coil</keyword>
<sequence>MTCKTSYELYHQFPKLAEESGFAFNTHRPRVHIDWNKIKLIDVDSLIRERKFALVEQYINDILDCVLESEFDVRILDEGVLKMFRLAQLTVEYQQFCRHYLDRSVYVLRQEISSLAQELCATKKALQEKENEIKKMKKKTRYPYQAPLAYGHDNIASMILKTLTTRADILPSTSKADIPECNKCKYCDKVFLNQLYLQSHINRRHSNLVDAPQRDDENGVLNNNVNSILTKEIIELKNKLKEMEAGIAETQKMNLLPSVMKPTEINNSESVKEHKKEEKSMKDAEVSTSNDEYILSKIEEWKTGERQKYDKELNDLKTQIMETIHLMKQNDGQNKSDEKDPKIIEQLQIKVAQQDSEILTLKKELNESRAIAQKQTIEKEKEAEEQVSFWSKRAETQSKQYEALIQKLNEVAKDAKESRALAEAERERAKQLQSLLEQSMAERCNENMKSFPMIEKTDVVQSSVTAKTEDRSKFKHSPNKINKFGDRQTLETLHRKAQELLNIGSISSSSSEISSIEKVENTVMKSNGKEISTTTAKNKNNKIAVNNAKIKIDKKQRSNKRNNKTKKMNPSPPADMQDDNQQGILPGSPLKVLRAKITEEVNSRLISAGVDPLSSRLPRNVFQKQKMQLLQKQEIKAKEYPDYEKIRHSVLTFLDNNTRSKEDCKQTSSYISASNSKNPLSAITSVISGVKSKALSLMKNGEMNNRAKHKETNAVTKRATSLLRTPPGSPSKDNQTKPAALNASVAHNDLSYIRNKSLNTDQMEMNDTSSNSDYSVKNGHKYYSTNIEQCSKSIESLIKSPAHRPTTNKNKYNLVNGAQNLLQQSESNLVTEIKKSEKAQSSLYDNSSSDDIESIPVVLQKSSSEQNLHNAKQTKSVLKNATSTSSLNKKKVIFDMDAIQMKSLSASPSQSITEKNDNEKYELGLTNLEDDEWDISSIENEAPKIETKIQVNARTGPKIAELKKTIESQLARRGDIASSSVIGGVDVFGLGGTLNRAPSTGGSNTSLGSSILDESDNMPVLNNKIYSKRTDCEIYNTDILNNITNNIKNDSF</sequence>
<keyword evidence="15" id="KW-1185">Reference proteome</keyword>
<keyword evidence="4" id="KW-0963">Cytoplasm</keyword>
<feature type="coiled-coil region" evidence="12">
    <location>
        <begin position="391"/>
        <end position="442"/>
    </location>
</feature>
<dbReference type="OrthoDB" id="515971at2759"/>
<dbReference type="Pfam" id="PF13815">
    <property type="entry name" value="Dzip-like_N"/>
    <property type="match status" value="1"/>
</dbReference>
<dbReference type="KEGG" id="bman:114248186"/>
<evidence type="ECO:0000256" key="12">
    <source>
        <dbReference type="SAM" id="Coils"/>
    </source>
</evidence>
<dbReference type="GO" id="GO:0005737">
    <property type="term" value="C:cytoplasm"/>
    <property type="evidence" value="ECO:0007669"/>
    <property type="project" value="TreeGrafter"/>
</dbReference>
<proteinExistence type="inferred from homology"/>
<name>A0A6J2K6A7_BOMMA</name>
<dbReference type="GO" id="GO:0005814">
    <property type="term" value="C:centriole"/>
    <property type="evidence" value="ECO:0007669"/>
    <property type="project" value="UniProtKB-SubCell"/>
</dbReference>
<accession>A0A6J2K6A7</accession>
<feature type="coiled-coil region" evidence="12">
    <location>
        <begin position="226"/>
        <end position="253"/>
    </location>
</feature>
<dbReference type="PROSITE" id="PS00028">
    <property type="entry name" value="ZINC_FINGER_C2H2_1"/>
    <property type="match status" value="1"/>
</dbReference>
<dbReference type="InterPro" id="IPR013087">
    <property type="entry name" value="Znf_C2H2_type"/>
</dbReference>
<keyword evidence="7" id="KW-0862">Zinc</keyword>
<evidence type="ECO:0000256" key="3">
    <source>
        <dbReference type="ARBA" id="ARBA00009131"/>
    </source>
</evidence>
<evidence type="ECO:0000256" key="10">
    <source>
        <dbReference type="ARBA" id="ARBA00023273"/>
    </source>
</evidence>
<evidence type="ECO:0000259" key="14">
    <source>
        <dbReference type="PROSITE" id="PS50157"/>
    </source>
</evidence>
<dbReference type="PANTHER" id="PTHR21502">
    <property type="entry name" value="ZINC FINGER PROTEIN DZIP1"/>
    <property type="match status" value="1"/>
</dbReference>
<feature type="compositionally biased region" description="Basic residues" evidence="13">
    <location>
        <begin position="557"/>
        <end position="567"/>
    </location>
</feature>
<keyword evidence="6 11" id="KW-0863">Zinc-finger</keyword>
<evidence type="ECO:0000256" key="1">
    <source>
        <dbReference type="ARBA" id="ARBA00004114"/>
    </source>
</evidence>
<feature type="compositionally biased region" description="Basic and acidic residues" evidence="13">
    <location>
        <begin position="270"/>
        <end position="285"/>
    </location>
</feature>
<dbReference type="GeneID" id="114248186"/>
<keyword evidence="10" id="KW-0966">Cell projection</keyword>
<dbReference type="Proteomes" id="UP000504629">
    <property type="component" value="Unplaced"/>
</dbReference>
<gene>
    <name evidence="16" type="primary">LOC114248186</name>
</gene>
<evidence type="ECO:0000256" key="6">
    <source>
        <dbReference type="ARBA" id="ARBA00022771"/>
    </source>
</evidence>
<feature type="region of interest" description="Disordered" evidence="13">
    <location>
        <begin position="268"/>
        <end position="287"/>
    </location>
</feature>
<dbReference type="GO" id="GO:0036064">
    <property type="term" value="C:ciliary basal body"/>
    <property type="evidence" value="ECO:0007669"/>
    <property type="project" value="TreeGrafter"/>
</dbReference>
<dbReference type="AlphaFoldDB" id="A0A6J2K6A7"/>
<keyword evidence="5" id="KW-0479">Metal-binding</keyword>
<evidence type="ECO:0000256" key="9">
    <source>
        <dbReference type="ARBA" id="ARBA00023212"/>
    </source>
</evidence>
<dbReference type="InterPro" id="IPR032714">
    <property type="entry name" value="DZIP1_N"/>
</dbReference>
<evidence type="ECO:0000256" key="7">
    <source>
        <dbReference type="ARBA" id="ARBA00022833"/>
    </source>
</evidence>
<dbReference type="PANTHER" id="PTHR21502:SF3">
    <property type="entry name" value="CILIUM ASSEMBLY PROTEIN DZIP1L"/>
    <property type="match status" value="1"/>
</dbReference>
<dbReference type="InterPro" id="IPR058883">
    <property type="entry name" value="DZIP1_dom"/>
</dbReference>
<reference evidence="16" key="1">
    <citation type="submission" date="2025-08" db="UniProtKB">
        <authorList>
            <consortium name="RefSeq"/>
        </authorList>
    </citation>
    <scope>IDENTIFICATION</scope>
    <source>
        <tissue evidence="16">Silk gland</tissue>
    </source>
</reference>
<evidence type="ECO:0000256" key="8">
    <source>
        <dbReference type="ARBA" id="ARBA00023054"/>
    </source>
</evidence>
<evidence type="ECO:0000256" key="5">
    <source>
        <dbReference type="ARBA" id="ARBA00022723"/>
    </source>
</evidence>
<comment type="subcellular location">
    <subcellularLocation>
        <location evidence="2">Cytoplasm</location>
        <location evidence="2">Cytoskeleton</location>
        <location evidence="2">Cilium basal body</location>
    </subcellularLocation>
    <subcellularLocation>
        <location evidence="1">Cytoplasm</location>
        <location evidence="1">Cytoskeleton</location>
        <location evidence="1">Microtubule organizing center</location>
        <location evidence="1">Centrosome</location>
        <location evidence="1">Centriole</location>
    </subcellularLocation>
</comment>
<organism evidence="15 16">
    <name type="scientific">Bombyx mandarina</name>
    <name type="common">Wild silk moth</name>
    <name type="synonym">Wild silkworm</name>
    <dbReference type="NCBI Taxonomy" id="7092"/>
    <lineage>
        <taxon>Eukaryota</taxon>
        <taxon>Metazoa</taxon>
        <taxon>Ecdysozoa</taxon>
        <taxon>Arthropoda</taxon>
        <taxon>Hexapoda</taxon>
        <taxon>Insecta</taxon>
        <taxon>Pterygota</taxon>
        <taxon>Neoptera</taxon>
        <taxon>Endopterygota</taxon>
        <taxon>Lepidoptera</taxon>
        <taxon>Glossata</taxon>
        <taxon>Ditrysia</taxon>
        <taxon>Bombycoidea</taxon>
        <taxon>Bombycidae</taxon>
        <taxon>Bombycinae</taxon>
        <taxon>Bombyx</taxon>
    </lineage>
</organism>
<dbReference type="GO" id="GO:0060271">
    <property type="term" value="P:cilium assembly"/>
    <property type="evidence" value="ECO:0007669"/>
    <property type="project" value="TreeGrafter"/>
</dbReference>